<dbReference type="AlphaFoldDB" id="A0A2K3KQA3"/>
<gene>
    <name evidence="2" type="ORF">L195_g063983</name>
</gene>
<name>A0A2K3KQA3_TRIPR</name>
<comment type="caution">
    <text evidence="2">The sequence shown here is derived from an EMBL/GenBank/DDBJ whole genome shotgun (WGS) entry which is preliminary data.</text>
</comment>
<feature type="compositionally biased region" description="Polar residues" evidence="1">
    <location>
        <begin position="22"/>
        <end position="38"/>
    </location>
</feature>
<organism evidence="2 3">
    <name type="scientific">Trifolium pratense</name>
    <name type="common">Red clover</name>
    <dbReference type="NCBI Taxonomy" id="57577"/>
    <lineage>
        <taxon>Eukaryota</taxon>
        <taxon>Viridiplantae</taxon>
        <taxon>Streptophyta</taxon>
        <taxon>Embryophyta</taxon>
        <taxon>Tracheophyta</taxon>
        <taxon>Spermatophyta</taxon>
        <taxon>Magnoliopsida</taxon>
        <taxon>eudicotyledons</taxon>
        <taxon>Gunneridae</taxon>
        <taxon>Pentapetalae</taxon>
        <taxon>rosids</taxon>
        <taxon>fabids</taxon>
        <taxon>Fabales</taxon>
        <taxon>Fabaceae</taxon>
        <taxon>Papilionoideae</taxon>
        <taxon>50 kb inversion clade</taxon>
        <taxon>NPAAA clade</taxon>
        <taxon>Hologalegina</taxon>
        <taxon>IRL clade</taxon>
        <taxon>Trifolieae</taxon>
        <taxon>Trifolium</taxon>
    </lineage>
</organism>
<evidence type="ECO:0000313" key="3">
    <source>
        <dbReference type="Proteomes" id="UP000236291"/>
    </source>
</evidence>
<proteinExistence type="predicted"/>
<sequence>METHMEKKRRRAEDISPAATDEQLNQHFLSAGPGSSQD</sequence>
<dbReference type="Proteomes" id="UP000236291">
    <property type="component" value="Unassembled WGS sequence"/>
</dbReference>
<reference evidence="2 3" key="2">
    <citation type="journal article" date="2017" name="Front. Plant Sci.">
        <title>Gene Classification and Mining of Molecular Markers Useful in Red Clover (Trifolium pratense) Breeding.</title>
        <authorList>
            <person name="Istvanek J."/>
            <person name="Dluhosova J."/>
            <person name="Dluhos P."/>
            <person name="Patkova L."/>
            <person name="Nedelnik J."/>
            <person name="Repkova J."/>
        </authorList>
    </citation>
    <scope>NUCLEOTIDE SEQUENCE [LARGE SCALE GENOMIC DNA]</scope>
    <source>
        <strain evidence="3">cv. Tatra</strain>
        <tissue evidence="2">Young leaves</tissue>
    </source>
</reference>
<feature type="region of interest" description="Disordered" evidence="1">
    <location>
        <begin position="1"/>
        <end position="38"/>
    </location>
</feature>
<evidence type="ECO:0000256" key="1">
    <source>
        <dbReference type="SAM" id="MobiDB-lite"/>
    </source>
</evidence>
<protein>
    <submittedName>
        <fullName evidence="2">Uncharacterized protein</fullName>
    </submittedName>
</protein>
<accession>A0A2K3KQA3</accession>
<feature type="non-terminal residue" evidence="2">
    <location>
        <position position="38"/>
    </location>
</feature>
<reference evidence="2 3" key="1">
    <citation type="journal article" date="2014" name="Am. J. Bot.">
        <title>Genome assembly and annotation for red clover (Trifolium pratense; Fabaceae).</title>
        <authorList>
            <person name="Istvanek J."/>
            <person name="Jaros M."/>
            <person name="Krenek A."/>
            <person name="Repkova J."/>
        </authorList>
    </citation>
    <scope>NUCLEOTIDE SEQUENCE [LARGE SCALE GENOMIC DNA]</scope>
    <source>
        <strain evidence="3">cv. Tatra</strain>
        <tissue evidence="2">Young leaves</tissue>
    </source>
</reference>
<dbReference type="EMBL" id="ASHM01228314">
    <property type="protein sequence ID" value="PNX68449.1"/>
    <property type="molecule type" value="Genomic_DNA"/>
</dbReference>
<evidence type="ECO:0000313" key="2">
    <source>
        <dbReference type="EMBL" id="PNX68449.1"/>
    </source>
</evidence>
<feature type="compositionally biased region" description="Basic residues" evidence="1">
    <location>
        <begin position="1"/>
        <end position="10"/>
    </location>
</feature>